<evidence type="ECO:0000313" key="3">
    <source>
        <dbReference type="Proteomes" id="UP000054903"/>
    </source>
</evidence>
<sequence>MGNPGGTNSAGRLLIALRIDHGRGYRIYYVQRGEVLVTYRDLLCGGKYPRGRVTSSLALEVNDDVSRPAEQSSEMETLVEKHTQP</sequence>
<accession>A0A158BPE0</accession>
<protein>
    <submittedName>
        <fullName evidence="2">Addiction module protein</fullName>
    </submittedName>
</protein>
<dbReference type="Proteomes" id="UP000054903">
    <property type="component" value="Unassembled WGS sequence"/>
</dbReference>
<dbReference type="AlphaFoldDB" id="A0A158BPE0"/>
<evidence type="ECO:0000256" key="1">
    <source>
        <dbReference type="SAM" id="MobiDB-lite"/>
    </source>
</evidence>
<reference evidence="2" key="1">
    <citation type="submission" date="2016-01" db="EMBL/GenBank/DDBJ databases">
        <authorList>
            <person name="Peeters C."/>
        </authorList>
    </citation>
    <scope>NUCLEOTIDE SEQUENCE</scope>
    <source>
        <strain evidence="2">LMG 29320</strain>
    </source>
</reference>
<keyword evidence="3" id="KW-1185">Reference proteome</keyword>
<organism evidence="2 3">
    <name type="scientific">Caballeronia fortuita</name>
    <dbReference type="NCBI Taxonomy" id="1777138"/>
    <lineage>
        <taxon>Bacteria</taxon>
        <taxon>Pseudomonadati</taxon>
        <taxon>Pseudomonadota</taxon>
        <taxon>Betaproteobacteria</taxon>
        <taxon>Burkholderiales</taxon>
        <taxon>Burkholderiaceae</taxon>
        <taxon>Caballeronia</taxon>
    </lineage>
</organism>
<gene>
    <name evidence="2" type="ORF">AWB77_03083</name>
</gene>
<evidence type="ECO:0000313" key="2">
    <source>
        <dbReference type="EMBL" id="SAK71962.1"/>
    </source>
</evidence>
<dbReference type="STRING" id="1777138.AWB77_03083"/>
<comment type="caution">
    <text evidence="2">The sequence shown here is derived from an EMBL/GenBank/DDBJ whole genome shotgun (WGS) entry which is preliminary data.</text>
</comment>
<proteinExistence type="predicted"/>
<feature type="region of interest" description="Disordered" evidence="1">
    <location>
        <begin position="64"/>
        <end position="85"/>
    </location>
</feature>
<dbReference type="EMBL" id="FCNX02000007">
    <property type="protein sequence ID" value="SAK71962.1"/>
    <property type="molecule type" value="Genomic_DNA"/>
</dbReference>
<name>A0A158BPE0_9BURK</name>